<dbReference type="PANTHER" id="PTHR11652">
    <property type="entry name" value="30S RIBOSOMAL PROTEIN S12 FAMILY MEMBER"/>
    <property type="match status" value="1"/>
</dbReference>
<evidence type="ECO:0000313" key="6">
    <source>
        <dbReference type="EMBL" id="AEI29474.1"/>
    </source>
</evidence>
<dbReference type="GO" id="GO:0006412">
    <property type="term" value="P:translation"/>
    <property type="evidence" value="ECO:0007669"/>
    <property type="project" value="InterPro"/>
</dbReference>
<evidence type="ECO:0000256" key="3">
    <source>
        <dbReference type="ARBA" id="ARBA00023274"/>
    </source>
</evidence>
<dbReference type="RefSeq" id="NP_957741.1">
    <property type="nucleotide sequence ID" value="NC_005332.1"/>
</dbReference>
<dbReference type="GO" id="GO:0015935">
    <property type="term" value="C:small ribosomal subunit"/>
    <property type="evidence" value="ECO:0007669"/>
    <property type="project" value="InterPro"/>
</dbReference>
<dbReference type="EMBL" id="JN022704">
    <property type="protein sequence ID" value="AEI29474.1"/>
    <property type="molecule type" value="Genomic_DNA"/>
</dbReference>
<dbReference type="InterPro" id="IPR005679">
    <property type="entry name" value="Ribosomal_uS12_bac"/>
</dbReference>
<dbReference type="EMBL" id="AY342361">
    <property type="protein sequence ID" value="AAP94723.1"/>
    <property type="molecule type" value="Genomic_DNA"/>
</dbReference>
<accession>Q6VEC9</accession>
<organism evidence="5">
    <name type="scientific">Emiliania huxleyi</name>
    <name type="common">Coccolithophore</name>
    <name type="synonym">Pontosphaera huxleyi</name>
    <dbReference type="NCBI Taxonomy" id="2903"/>
    <lineage>
        <taxon>Eukaryota</taxon>
        <taxon>Haptista</taxon>
        <taxon>Haptophyta</taxon>
        <taxon>Prymnesiophyceae</taxon>
        <taxon>Isochrysidales</taxon>
        <taxon>Noelaerhabdaceae</taxon>
        <taxon>Emiliania</taxon>
    </lineage>
</organism>
<dbReference type="SUPFAM" id="SSF50249">
    <property type="entry name" value="Nucleic acid-binding proteins"/>
    <property type="match status" value="1"/>
</dbReference>
<dbReference type="Gene3D" id="2.40.50.140">
    <property type="entry name" value="Nucleic acid-binding proteins"/>
    <property type="match status" value="1"/>
</dbReference>
<reference evidence="6" key="3">
    <citation type="journal article" date="2012" name="J. Eukaryot. Microbiol.">
        <title>Twenty-Fold Difference in Evolutionary Rates between the Mitochondrial and Plastid Genomes of Species with Secondary Red Plastids.</title>
        <authorList>
            <person name="Smith D.R."/>
            <person name="Keeling P.J."/>
        </authorList>
    </citation>
    <scope>NUCLEOTIDE SEQUENCE</scope>
</reference>
<protein>
    <submittedName>
        <fullName evidence="5">Ribosomal protein S12</fullName>
    </submittedName>
</protein>
<geneLocation type="mitochondrion" evidence="5"/>
<keyword evidence="3 4" id="KW-0687">Ribonucleoprotein</keyword>
<gene>
    <name evidence="5" type="primary">rps12</name>
</gene>
<reference evidence="5" key="2">
    <citation type="journal article" date="2004" name="DNA Res.">
        <title>The complete mitochondrial genome sequence of the haptophyte Emiliania huxleyi and its relation to heterokonts.</title>
        <authorList>
            <person name="Sanchez Puerta M.V."/>
            <person name="Bachvaroff T.R."/>
            <person name="Delwiche C.F."/>
        </authorList>
    </citation>
    <scope>NUCLEOTIDE SEQUENCE</scope>
</reference>
<dbReference type="InterPro" id="IPR012340">
    <property type="entry name" value="NA-bd_OB-fold"/>
</dbReference>
<reference evidence="5" key="1">
    <citation type="submission" date="2003-07" db="EMBL/GenBank/DDBJ databases">
        <authorList>
            <person name="Sanchez-Puerta M.V."/>
            <person name="Bachvaroff T.R."/>
            <person name="Delwiche C.F."/>
        </authorList>
    </citation>
    <scope>NUCLEOTIDE SEQUENCE</scope>
</reference>
<evidence type="ECO:0000313" key="5">
    <source>
        <dbReference type="EMBL" id="AAP94723.1"/>
    </source>
</evidence>
<dbReference type="PRINTS" id="PR01034">
    <property type="entry name" value="RIBOSOMALS12"/>
</dbReference>
<dbReference type="GO" id="GO:0003735">
    <property type="term" value="F:structural constituent of ribosome"/>
    <property type="evidence" value="ECO:0007669"/>
    <property type="project" value="InterPro"/>
</dbReference>
<evidence type="ECO:0000256" key="4">
    <source>
        <dbReference type="RuleBase" id="RU003622"/>
    </source>
</evidence>
<sequence>MSRLLELLKKPRFKKSIASKAGKKLNSNPQRKVICLKVLTISPKKPNSANRRIAKVKTLKQPTFLTVKIPGEKHNLQQHSTVLICGGRSKDLIGVHLKAVRGKFDLLGVNGRKSSRSLYGVKSK</sequence>
<keyword evidence="2 4" id="KW-0689">Ribosomal protein</keyword>
<dbReference type="CDD" id="cd03368">
    <property type="entry name" value="Ribosomal_S12"/>
    <property type="match status" value="1"/>
</dbReference>
<name>Q6VEC9_EMIHU</name>
<dbReference type="GeneID" id="2717385"/>
<comment type="similarity">
    <text evidence="1 4">Belongs to the universal ribosomal protein uS12 family.</text>
</comment>
<dbReference type="PROSITE" id="PS00055">
    <property type="entry name" value="RIBOSOMAL_S12"/>
    <property type="match status" value="1"/>
</dbReference>
<proteinExistence type="inferred from homology"/>
<evidence type="ECO:0000256" key="1">
    <source>
        <dbReference type="ARBA" id="ARBA00005657"/>
    </source>
</evidence>
<dbReference type="InterPro" id="IPR006032">
    <property type="entry name" value="Ribosomal_uS12"/>
</dbReference>
<dbReference type="PIRSF" id="PIRSF002133">
    <property type="entry name" value="Ribosomal_S12/S23"/>
    <property type="match status" value="1"/>
</dbReference>
<dbReference type="Pfam" id="PF00164">
    <property type="entry name" value="Ribosom_S12_S23"/>
    <property type="match status" value="1"/>
</dbReference>
<dbReference type="NCBIfam" id="TIGR00981">
    <property type="entry name" value="rpsL_bact"/>
    <property type="match status" value="1"/>
</dbReference>
<keyword evidence="5" id="KW-0496">Mitochondrion</keyword>
<evidence type="ECO:0000256" key="2">
    <source>
        <dbReference type="ARBA" id="ARBA00022980"/>
    </source>
</evidence>
<dbReference type="AlphaFoldDB" id="Q6VEC9"/>